<keyword evidence="1" id="KW-0812">Transmembrane</keyword>
<dbReference type="CDD" id="cd09071">
    <property type="entry name" value="FAR_C"/>
    <property type="match status" value="1"/>
</dbReference>
<dbReference type="KEGG" id="tpal:117641545"/>
<keyword evidence="3" id="KW-1185">Reference proteome</keyword>
<protein>
    <submittedName>
        <fullName evidence="4">Fatty acyl-CoA reductase 2-like</fullName>
    </submittedName>
</protein>
<dbReference type="Pfam" id="PF03015">
    <property type="entry name" value="Sterile"/>
    <property type="match status" value="1"/>
</dbReference>
<feature type="transmembrane region" description="Helical" evidence="1">
    <location>
        <begin position="75"/>
        <end position="93"/>
    </location>
</feature>
<dbReference type="GeneID" id="117641545"/>
<dbReference type="Proteomes" id="UP000515158">
    <property type="component" value="Unplaced"/>
</dbReference>
<sequence length="118" mass="14010">MQLVRMFTGNEWRFRTEGMADLASRLSPADRESFYFDPANYTWPEYFERCVLGVREHYHKETLDTLPRAAKELRIWRLVHWFSHLLLFVVVAWPASALLGWIAGLVFAAVFMLLFIWI</sequence>
<proteinExistence type="predicted"/>
<keyword evidence="1" id="KW-1133">Transmembrane helix</keyword>
<feature type="domain" description="Fatty acyl-CoA reductase C-terminal" evidence="2">
    <location>
        <begin position="1"/>
        <end position="61"/>
    </location>
</feature>
<dbReference type="InParanoid" id="A0A6P8ZJ76"/>
<reference evidence="4" key="1">
    <citation type="submission" date="2025-08" db="UniProtKB">
        <authorList>
            <consortium name="RefSeq"/>
        </authorList>
    </citation>
    <scope>IDENTIFICATION</scope>
    <source>
        <tissue evidence="4">Total insect</tissue>
    </source>
</reference>
<keyword evidence="1" id="KW-0472">Membrane</keyword>
<evidence type="ECO:0000256" key="1">
    <source>
        <dbReference type="SAM" id="Phobius"/>
    </source>
</evidence>
<dbReference type="RefSeq" id="XP_034234869.1">
    <property type="nucleotide sequence ID" value="XM_034378978.1"/>
</dbReference>
<evidence type="ECO:0000313" key="3">
    <source>
        <dbReference type="Proteomes" id="UP000515158"/>
    </source>
</evidence>
<accession>A0A6P8ZJ76</accession>
<organism evidence="4">
    <name type="scientific">Thrips palmi</name>
    <name type="common">Melon thrips</name>
    <dbReference type="NCBI Taxonomy" id="161013"/>
    <lineage>
        <taxon>Eukaryota</taxon>
        <taxon>Metazoa</taxon>
        <taxon>Ecdysozoa</taxon>
        <taxon>Arthropoda</taxon>
        <taxon>Hexapoda</taxon>
        <taxon>Insecta</taxon>
        <taxon>Pterygota</taxon>
        <taxon>Neoptera</taxon>
        <taxon>Paraneoptera</taxon>
        <taxon>Thysanoptera</taxon>
        <taxon>Terebrantia</taxon>
        <taxon>Thripoidea</taxon>
        <taxon>Thripidae</taxon>
        <taxon>Thrips</taxon>
    </lineage>
</organism>
<dbReference type="AlphaFoldDB" id="A0A6P8ZJ76"/>
<name>A0A6P8ZJ76_THRPL</name>
<gene>
    <name evidence="4" type="primary">LOC117641545</name>
</gene>
<evidence type="ECO:0000259" key="2">
    <source>
        <dbReference type="Pfam" id="PF03015"/>
    </source>
</evidence>
<dbReference type="InterPro" id="IPR033640">
    <property type="entry name" value="FAR_C"/>
</dbReference>
<feature type="transmembrane region" description="Helical" evidence="1">
    <location>
        <begin position="99"/>
        <end position="117"/>
    </location>
</feature>
<evidence type="ECO:0000313" key="4">
    <source>
        <dbReference type="RefSeq" id="XP_034234869.1"/>
    </source>
</evidence>